<keyword evidence="2" id="KW-0378">Hydrolase</keyword>
<organism evidence="2 3">
    <name type="scientific">Armatimonas rosea</name>
    <dbReference type="NCBI Taxonomy" id="685828"/>
    <lineage>
        <taxon>Bacteria</taxon>
        <taxon>Bacillati</taxon>
        <taxon>Armatimonadota</taxon>
        <taxon>Armatimonadia</taxon>
        <taxon>Armatimonadales</taxon>
        <taxon>Armatimonadaceae</taxon>
        <taxon>Armatimonas</taxon>
    </lineage>
</organism>
<sequence>MKPVAMISLLAVSLLACTPSTQAQTRVQELYGKAQQALKAGDIPGASKLAREVLQKNTDKKAWYYGNLVYEANQLLGLVALREGKVAAAKSYLLAAGKTPGSPQLSSFGPTMTLAQELLKKGEKQAVLDFLDEVAAFWATPKPGQPASLKALMDGHAAQLRQWKAEIRAGKQPTLNRVR</sequence>
<dbReference type="GO" id="GO:0006508">
    <property type="term" value="P:proteolysis"/>
    <property type="evidence" value="ECO:0007669"/>
    <property type="project" value="UniProtKB-KW"/>
</dbReference>
<dbReference type="InterPro" id="IPR011990">
    <property type="entry name" value="TPR-like_helical_dom_sf"/>
</dbReference>
<evidence type="ECO:0000313" key="2">
    <source>
        <dbReference type="EMBL" id="MBB6050170.1"/>
    </source>
</evidence>
<keyword evidence="3" id="KW-1185">Reference proteome</keyword>
<dbReference type="EMBL" id="JACHGW010000002">
    <property type="protein sequence ID" value="MBB6050170.1"/>
    <property type="molecule type" value="Genomic_DNA"/>
</dbReference>
<dbReference type="PROSITE" id="PS51257">
    <property type="entry name" value="PROKAR_LIPOPROTEIN"/>
    <property type="match status" value="1"/>
</dbReference>
<protein>
    <submittedName>
        <fullName evidence="2">Putative Zn-dependent protease</fullName>
    </submittedName>
</protein>
<evidence type="ECO:0000313" key="3">
    <source>
        <dbReference type="Proteomes" id="UP000520814"/>
    </source>
</evidence>
<dbReference type="Gene3D" id="1.25.40.10">
    <property type="entry name" value="Tetratricopeptide repeat domain"/>
    <property type="match status" value="1"/>
</dbReference>
<accession>A0A7W9SPN6</accession>
<comment type="caution">
    <text evidence="2">The sequence shown here is derived from an EMBL/GenBank/DDBJ whole genome shotgun (WGS) entry which is preliminary data.</text>
</comment>
<keyword evidence="1" id="KW-0732">Signal</keyword>
<evidence type="ECO:0000256" key="1">
    <source>
        <dbReference type="SAM" id="SignalP"/>
    </source>
</evidence>
<feature type="chain" id="PRO_5030779239" evidence="1">
    <location>
        <begin position="24"/>
        <end position="179"/>
    </location>
</feature>
<dbReference type="AlphaFoldDB" id="A0A7W9SPN6"/>
<reference evidence="2 3" key="1">
    <citation type="submission" date="2020-08" db="EMBL/GenBank/DDBJ databases">
        <title>Genomic Encyclopedia of Type Strains, Phase IV (KMG-IV): sequencing the most valuable type-strain genomes for metagenomic binning, comparative biology and taxonomic classification.</title>
        <authorList>
            <person name="Goeker M."/>
        </authorList>
    </citation>
    <scope>NUCLEOTIDE SEQUENCE [LARGE SCALE GENOMIC DNA]</scope>
    <source>
        <strain evidence="2 3">DSM 23562</strain>
    </source>
</reference>
<dbReference type="GO" id="GO:0008233">
    <property type="term" value="F:peptidase activity"/>
    <property type="evidence" value="ECO:0007669"/>
    <property type="project" value="UniProtKB-KW"/>
</dbReference>
<keyword evidence="2" id="KW-0645">Protease</keyword>
<proteinExistence type="predicted"/>
<gene>
    <name evidence="2" type="ORF">HNQ39_001961</name>
</gene>
<dbReference type="Proteomes" id="UP000520814">
    <property type="component" value="Unassembled WGS sequence"/>
</dbReference>
<name>A0A7W9SPN6_ARMRO</name>
<feature type="signal peptide" evidence="1">
    <location>
        <begin position="1"/>
        <end position="23"/>
    </location>
</feature>